<dbReference type="InterPro" id="IPR036663">
    <property type="entry name" value="Fumarylacetoacetase_C_sf"/>
</dbReference>
<dbReference type="SUPFAM" id="SSF56529">
    <property type="entry name" value="FAH"/>
    <property type="match status" value="1"/>
</dbReference>
<gene>
    <name evidence="4" type="ORF">LCGC14_0138360</name>
</gene>
<protein>
    <recommendedName>
        <fullName evidence="3">Fumarylacetoacetase-like C-terminal domain-containing protein</fullName>
    </recommendedName>
</protein>
<keyword evidence="2" id="KW-0479">Metal-binding</keyword>
<dbReference type="GO" id="GO:0046872">
    <property type="term" value="F:metal ion binding"/>
    <property type="evidence" value="ECO:0007669"/>
    <property type="project" value="UniProtKB-KW"/>
</dbReference>
<dbReference type="PANTHER" id="PTHR42796">
    <property type="entry name" value="FUMARYLACETOACETATE HYDROLASE DOMAIN-CONTAINING PROTEIN 2A-RELATED"/>
    <property type="match status" value="1"/>
</dbReference>
<dbReference type="Gene3D" id="3.90.850.10">
    <property type="entry name" value="Fumarylacetoacetase-like, C-terminal domain"/>
    <property type="match status" value="1"/>
</dbReference>
<dbReference type="InterPro" id="IPR011234">
    <property type="entry name" value="Fumarylacetoacetase-like_C"/>
</dbReference>
<dbReference type="Pfam" id="PF01557">
    <property type="entry name" value="FAA_hydrolase"/>
    <property type="match status" value="1"/>
</dbReference>
<sequence>MKLCRIETADGIKPAIVDADGAARDLSQHLPDIELSSVAPAALDKLRSLDIATLPLISGRFAPVINDIRRILCIGLNYSDHAAEAGMAVPDHPILFSKLCAATGANEPIIIPKDSEKTDWEVELAVIIGTKAQHVSEADALSYVAGYATFNDVSERAFQTEFGGQWVKGKSCDSFAPIGPYLVTADDVPDPQNLDLWLDVNGTRRQTGNTSTMVFSVAEIISFLSRFMTLRPGDVIATGTPPGVGMGFKPPVYLKPGDVVELGIEGLGDQRQEVIKYNG</sequence>
<dbReference type="GO" id="GO:0016853">
    <property type="term" value="F:isomerase activity"/>
    <property type="evidence" value="ECO:0007669"/>
    <property type="project" value="UniProtKB-ARBA"/>
</dbReference>
<comment type="caution">
    <text evidence="4">The sequence shown here is derived from an EMBL/GenBank/DDBJ whole genome shotgun (WGS) entry which is preliminary data.</text>
</comment>
<evidence type="ECO:0000259" key="3">
    <source>
        <dbReference type="Pfam" id="PF01557"/>
    </source>
</evidence>
<proteinExistence type="inferred from homology"/>
<evidence type="ECO:0000256" key="2">
    <source>
        <dbReference type="ARBA" id="ARBA00022723"/>
    </source>
</evidence>
<organism evidence="4">
    <name type="scientific">marine sediment metagenome</name>
    <dbReference type="NCBI Taxonomy" id="412755"/>
    <lineage>
        <taxon>unclassified sequences</taxon>
        <taxon>metagenomes</taxon>
        <taxon>ecological metagenomes</taxon>
    </lineage>
</organism>
<dbReference type="InterPro" id="IPR051121">
    <property type="entry name" value="FAH"/>
</dbReference>
<evidence type="ECO:0000313" key="4">
    <source>
        <dbReference type="EMBL" id="KKN99391.1"/>
    </source>
</evidence>
<dbReference type="PANTHER" id="PTHR42796:SF4">
    <property type="entry name" value="FUMARYLACETOACETATE HYDROLASE DOMAIN-CONTAINING PROTEIN 2A"/>
    <property type="match status" value="1"/>
</dbReference>
<dbReference type="AlphaFoldDB" id="A0A0F9XJG2"/>
<accession>A0A0F9XJG2</accession>
<reference evidence="4" key="1">
    <citation type="journal article" date="2015" name="Nature">
        <title>Complex archaea that bridge the gap between prokaryotes and eukaryotes.</title>
        <authorList>
            <person name="Spang A."/>
            <person name="Saw J.H."/>
            <person name="Jorgensen S.L."/>
            <person name="Zaremba-Niedzwiedzka K."/>
            <person name="Martijn J."/>
            <person name="Lind A.E."/>
            <person name="van Eijk R."/>
            <person name="Schleper C."/>
            <person name="Guy L."/>
            <person name="Ettema T.J."/>
        </authorList>
    </citation>
    <scope>NUCLEOTIDE SEQUENCE</scope>
</reference>
<dbReference type="GO" id="GO:0019752">
    <property type="term" value="P:carboxylic acid metabolic process"/>
    <property type="evidence" value="ECO:0007669"/>
    <property type="project" value="UniProtKB-ARBA"/>
</dbReference>
<dbReference type="EMBL" id="LAZR01000047">
    <property type="protein sequence ID" value="KKN99391.1"/>
    <property type="molecule type" value="Genomic_DNA"/>
</dbReference>
<feature type="domain" description="Fumarylacetoacetase-like C-terminal" evidence="3">
    <location>
        <begin position="71"/>
        <end position="274"/>
    </location>
</feature>
<comment type="similarity">
    <text evidence="1">Belongs to the FAH family.</text>
</comment>
<evidence type="ECO:0000256" key="1">
    <source>
        <dbReference type="ARBA" id="ARBA00010211"/>
    </source>
</evidence>
<dbReference type="FunFam" id="3.90.850.10:FF:000002">
    <property type="entry name" value="2-hydroxyhepta-2,4-diene-1,7-dioate isomerase"/>
    <property type="match status" value="1"/>
</dbReference>
<name>A0A0F9XJG2_9ZZZZ</name>